<organism evidence="2 3">
    <name type="scientific">Gossypium darwinii</name>
    <name type="common">Darwin's cotton</name>
    <name type="synonym">Gossypium barbadense var. darwinii</name>
    <dbReference type="NCBI Taxonomy" id="34276"/>
    <lineage>
        <taxon>Eukaryota</taxon>
        <taxon>Viridiplantae</taxon>
        <taxon>Streptophyta</taxon>
        <taxon>Embryophyta</taxon>
        <taxon>Tracheophyta</taxon>
        <taxon>Spermatophyta</taxon>
        <taxon>Magnoliopsida</taxon>
        <taxon>eudicotyledons</taxon>
        <taxon>Gunneridae</taxon>
        <taxon>Pentapetalae</taxon>
        <taxon>rosids</taxon>
        <taxon>malvids</taxon>
        <taxon>Malvales</taxon>
        <taxon>Malvaceae</taxon>
        <taxon>Malvoideae</taxon>
        <taxon>Gossypium</taxon>
    </lineage>
</organism>
<accession>A0A5D2GSF6</accession>
<evidence type="ECO:0000313" key="3">
    <source>
        <dbReference type="Proteomes" id="UP000323506"/>
    </source>
</evidence>
<dbReference type="EMBL" id="CM017691">
    <property type="protein sequence ID" value="TYH20911.1"/>
    <property type="molecule type" value="Genomic_DNA"/>
</dbReference>
<evidence type="ECO:0000313" key="2">
    <source>
        <dbReference type="EMBL" id="TYH20911.1"/>
    </source>
</evidence>
<gene>
    <name evidence="2" type="ORF">ES288_A04G000500v1</name>
</gene>
<keyword evidence="1" id="KW-0812">Transmembrane</keyword>
<feature type="non-terminal residue" evidence="2">
    <location>
        <position position="1"/>
    </location>
</feature>
<dbReference type="AlphaFoldDB" id="A0A5D2GSF6"/>
<sequence length="146" mass="16957">IHQNDFEEPNSRILLTAFIVSCLSYTIIKSPSLMRRLKDIFIKESISNILKIRKTHSIEYTDDVGLICNFCTKIYSPKRKYLPHIQSPINNKLSPRIPGRPEFINIYMYINRKRVSPLSMKIPIIFVVCKGHFLNTGKFSGHVSFL</sequence>
<reference evidence="2 3" key="1">
    <citation type="submission" date="2019-06" db="EMBL/GenBank/DDBJ databases">
        <title>WGS assembly of Gossypium darwinii.</title>
        <authorList>
            <person name="Chen Z.J."/>
            <person name="Sreedasyam A."/>
            <person name="Ando A."/>
            <person name="Song Q."/>
            <person name="De L."/>
            <person name="Hulse-Kemp A."/>
            <person name="Ding M."/>
            <person name="Ye W."/>
            <person name="Kirkbride R."/>
            <person name="Jenkins J."/>
            <person name="Plott C."/>
            <person name="Lovell J."/>
            <person name="Lin Y.-M."/>
            <person name="Vaughn R."/>
            <person name="Liu B."/>
            <person name="Li W."/>
            <person name="Simpson S."/>
            <person name="Scheffler B."/>
            <person name="Saski C."/>
            <person name="Grover C."/>
            <person name="Hu G."/>
            <person name="Conover J."/>
            <person name="Carlson J."/>
            <person name="Shu S."/>
            <person name="Boston L."/>
            <person name="Williams M."/>
            <person name="Peterson D."/>
            <person name="Mcgee K."/>
            <person name="Jones D."/>
            <person name="Wendel J."/>
            <person name="Stelly D."/>
            <person name="Grimwood J."/>
            <person name="Schmutz J."/>
        </authorList>
    </citation>
    <scope>NUCLEOTIDE SEQUENCE [LARGE SCALE GENOMIC DNA]</scope>
    <source>
        <strain evidence="2">1808015.09</strain>
    </source>
</reference>
<name>A0A5D2GSF6_GOSDA</name>
<dbReference type="Proteomes" id="UP000323506">
    <property type="component" value="Chromosome A04"/>
</dbReference>
<proteinExistence type="predicted"/>
<keyword evidence="1" id="KW-1133">Transmembrane helix</keyword>
<keyword evidence="1" id="KW-0472">Membrane</keyword>
<evidence type="ECO:0000256" key="1">
    <source>
        <dbReference type="SAM" id="Phobius"/>
    </source>
</evidence>
<protein>
    <submittedName>
        <fullName evidence="2">Uncharacterized protein</fullName>
    </submittedName>
</protein>
<feature type="transmembrane region" description="Helical" evidence="1">
    <location>
        <begin position="12"/>
        <end position="28"/>
    </location>
</feature>
<keyword evidence="3" id="KW-1185">Reference proteome</keyword>